<evidence type="ECO:0000313" key="2">
    <source>
        <dbReference type="Proteomes" id="UP000824469"/>
    </source>
</evidence>
<dbReference type="Proteomes" id="UP000824469">
    <property type="component" value="Unassembled WGS sequence"/>
</dbReference>
<accession>A0AA38CUC4</accession>
<dbReference type="AlphaFoldDB" id="A0AA38CUC4"/>
<feature type="non-terminal residue" evidence="1">
    <location>
        <position position="51"/>
    </location>
</feature>
<gene>
    <name evidence="1" type="ORF">KI387_009232</name>
</gene>
<name>A0AA38CUC4_TAXCH</name>
<dbReference type="EMBL" id="JAHRHJ020000008">
    <property type="protein sequence ID" value="KAH9304828.1"/>
    <property type="molecule type" value="Genomic_DNA"/>
</dbReference>
<reference evidence="1 2" key="1">
    <citation type="journal article" date="2021" name="Nat. Plants">
        <title>The Taxus genome provides insights into paclitaxel biosynthesis.</title>
        <authorList>
            <person name="Xiong X."/>
            <person name="Gou J."/>
            <person name="Liao Q."/>
            <person name="Li Y."/>
            <person name="Zhou Q."/>
            <person name="Bi G."/>
            <person name="Li C."/>
            <person name="Du R."/>
            <person name="Wang X."/>
            <person name="Sun T."/>
            <person name="Guo L."/>
            <person name="Liang H."/>
            <person name="Lu P."/>
            <person name="Wu Y."/>
            <person name="Zhang Z."/>
            <person name="Ro D.K."/>
            <person name="Shang Y."/>
            <person name="Huang S."/>
            <person name="Yan J."/>
        </authorList>
    </citation>
    <scope>NUCLEOTIDE SEQUENCE [LARGE SCALE GENOMIC DNA]</scope>
    <source>
        <strain evidence="1">Ta-2019</strain>
    </source>
</reference>
<proteinExistence type="predicted"/>
<evidence type="ECO:0000313" key="1">
    <source>
        <dbReference type="EMBL" id="KAH9304828.1"/>
    </source>
</evidence>
<sequence length="51" mass="6083">MNPFHSLYGIECRKHLSWDRLEEKVSIGLDLVQDMEQEVILIQQRLQEAQD</sequence>
<organism evidence="1 2">
    <name type="scientific">Taxus chinensis</name>
    <name type="common">Chinese yew</name>
    <name type="synonym">Taxus wallichiana var. chinensis</name>
    <dbReference type="NCBI Taxonomy" id="29808"/>
    <lineage>
        <taxon>Eukaryota</taxon>
        <taxon>Viridiplantae</taxon>
        <taxon>Streptophyta</taxon>
        <taxon>Embryophyta</taxon>
        <taxon>Tracheophyta</taxon>
        <taxon>Spermatophyta</taxon>
        <taxon>Pinopsida</taxon>
        <taxon>Pinidae</taxon>
        <taxon>Conifers II</taxon>
        <taxon>Cupressales</taxon>
        <taxon>Taxaceae</taxon>
        <taxon>Taxus</taxon>
    </lineage>
</organism>
<keyword evidence="2" id="KW-1185">Reference proteome</keyword>
<protein>
    <submittedName>
        <fullName evidence="1">Uncharacterized protein</fullName>
    </submittedName>
</protein>
<comment type="caution">
    <text evidence="1">The sequence shown here is derived from an EMBL/GenBank/DDBJ whole genome shotgun (WGS) entry which is preliminary data.</text>
</comment>